<dbReference type="InterPro" id="IPR050595">
    <property type="entry name" value="Bact_response_regulator"/>
</dbReference>
<accession>A0A1F5RJZ9</accession>
<reference evidence="5 6" key="1">
    <citation type="journal article" date="2016" name="Nat. Commun.">
        <title>Thousands of microbial genomes shed light on interconnected biogeochemical processes in an aquifer system.</title>
        <authorList>
            <person name="Anantharaman K."/>
            <person name="Brown C.T."/>
            <person name="Hug L.A."/>
            <person name="Sharon I."/>
            <person name="Castelle C.J."/>
            <person name="Probst A.J."/>
            <person name="Thomas B.C."/>
            <person name="Singh A."/>
            <person name="Wilkins M.J."/>
            <person name="Karaoz U."/>
            <person name="Brodie E.L."/>
            <person name="Williams K.H."/>
            <person name="Hubbard S.S."/>
            <person name="Banfield J.F."/>
        </authorList>
    </citation>
    <scope>NUCLEOTIDE SEQUENCE [LARGE SCALE GENOMIC DNA]</scope>
</reference>
<keyword evidence="2" id="KW-0902">Two-component regulatory system</keyword>
<dbReference type="Gene3D" id="3.40.50.2300">
    <property type="match status" value="1"/>
</dbReference>
<sequence>MGTQTKATILIVDDEQVIRDLLRRCLEGNDYEVLLAQNGSEGVRIFLENQGKINLIILDMLMPGGMGGEQVLGQIREVDAQVKVLICSGFFSPDHMEILRQLGIAGIIKKPCLPREFMQEVEKALQP</sequence>
<evidence type="ECO:0000256" key="3">
    <source>
        <dbReference type="PROSITE-ProRule" id="PRU00169"/>
    </source>
</evidence>
<dbReference type="GO" id="GO:0000160">
    <property type="term" value="P:phosphorelay signal transduction system"/>
    <property type="evidence" value="ECO:0007669"/>
    <property type="project" value="UniProtKB-KW"/>
</dbReference>
<comment type="caution">
    <text evidence="5">The sequence shown here is derived from an EMBL/GenBank/DDBJ whole genome shotgun (WGS) entry which is preliminary data.</text>
</comment>
<gene>
    <name evidence="5" type="ORF">A3D54_03315</name>
</gene>
<dbReference type="PANTHER" id="PTHR44591:SF14">
    <property type="entry name" value="PROTEIN PILG"/>
    <property type="match status" value="1"/>
</dbReference>
<evidence type="ECO:0000313" key="5">
    <source>
        <dbReference type="EMBL" id="OGF14672.1"/>
    </source>
</evidence>
<evidence type="ECO:0000313" key="6">
    <source>
        <dbReference type="Proteomes" id="UP000177691"/>
    </source>
</evidence>
<dbReference type="EMBL" id="MFFU01000061">
    <property type="protein sequence ID" value="OGF14672.1"/>
    <property type="molecule type" value="Genomic_DNA"/>
</dbReference>
<feature type="modified residue" description="4-aspartylphosphate" evidence="3">
    <location>
        <position position="59"/>
    </location>
</feature>
<evidence type="ECO:0000256" key="2">
    <source>
        <dbReference type="ARBA" id="ARBA00023012"/>
    </source>
</evidence>
<dbReference type="SUPFAM" id="SSF52172">
    <property type="entry name" value="CheY-like"/>
    <property type="match status" value="1"/>
</dbReference>
<protein>
    <recommendedName>
        <fullName evidence="4">Response regulatory domain-containing protein</fullName>
    </recommendedName>
</protein>
<proteinExistence type="predicted"/>
<dbReference type="InterPro" id="IPR001789">
    <property type="entry name" value="Sig_transdc_resp-reg_receiver"/>
</dbReference>
<dbReference type="InterPro" id="IPR011006">
    <property type="entry name" value="CheY-like_superfamily"/>
</dbReference>
<dbReference type="PANTHER" id="PTHR44591">
    <property type="entry name" value="STRESS RESPONSE REGULATOR PROTEIN 1"/>
    <property type="match status" value="1"/>
</dbReference>
<organism evidence="5 6">
    <name type="scientific">Candidatus Falkowbacteria bacterium RIFCSPHIGHO2_02_FULL_45_15</name>
    <dbReference type="NCBI Taxonomy" id="1797987"/>
    <lineage>
        <taxon>Bacteria</taxon>
        <taxon>Candidatus Falkowiibacteriota</taxon>
    </lineage>
</organism>
<dbReference type="Proteomes" id="UP000177691">
    <property type="component" value="Unassembled WGS sequence"/>
</dbReference>
<dbReference type="AlphaFoldDB" id="A0A1F5RJZ9"/>
<evidence type="ECO:0000259" key="4">
    <source>
        <dbReference type="PROSITE" id="PS50110"/>
    </source>
</evidence>
<dbReference type="Pfam" id="PF00072">
    <property type="entry name" value="Response_reg"/>
    <property type="match status" value="1"/>
</dbReference>
<feature type="domain" description="Response regulatory" evidence="4">
    <location>
        <begin position="8"/>
        <end position="125"/>
    </location>
</feature>
<dbReference type="SMART" id="SM00448">
    <property type="entry name" value="REC"/>
    <property type="match status" value="1"/>
</dbReference>
<keyword evidence="1 3" id="KW-0597">Phosphoprotein</keyword>
<evidence type="ECO:0000256" key="1">
    <source>
        <dbReference type="ARBA" id="ARBA00022553"/>
    </source>
</evidence>
<name>A0A1F5RJZ9_9BACT</name>
<dbReference type="PROSITE" id="PS50110">
    <property type="entry name" value="RESPONSE_REGULATORY"/>
    <property type="match status" value="1"/>
</dbReference>